<feature type="compositionally biased region" description="Polar residues" evidence="1">
    <location>
        <begin position="95"/>
        <end position="111"/>
    </location>
</feature>
<organism evidence="2 3">
    <name type="scientific">Trematosphaeria pertusa</name>
    <dbReference type="NCBI Taxonomy" id="390896"/>
    <lineage>
        <taxon>Eukaryota</taxon>
        <taxon>Fungi</taxon>
        <taxon>Dikarya</taxon>
        <taxon>Ascomycota</taxon>
        <taxon>Pezizomycotina</taxon>
        <taxon>Dothideomycetes</taxon>
        <taxon>Pleosporomycetidae</taxon>
        <taxon>Pleosporales</taxon>
        <taxon>Massarineae</taxon>
        <taxon>Trematosphaeriaceae</taxon>
        <taxon>Trematosphaeria</taxon>
    </lineage>
</organism>
<dbReference type="GeneID" id="54580004"/>
<feature type="region of interest" description="Disordered" evidence="1">
    <location>
        <begin position="1"/>
        <end position="26"/>
    </location>
</feature>
<reference evidence="2" key="1">
    <citation type="journal article" date="2020" name="Stud. Mycol.">
        <title>101 Dothideomycetes genomes: a test case for predicting lifestyles and emergence of pathogens.</title>
        <authorList>
            <person name="Haridas S."/>
            <person name="Albert R."/>
            <person name="Binder M."/>
            <person name="Bloem J."/>
            <person name="Labutti K."/>
            <person name="Salamov A."/>
            <person name="Andreopoulos B."/>
            <person name="Baker S."/>
            <person name="Barry K."/>
            <person name="Bills G."/>
            <person name="Bluhm B."/>
            <person name="Cannon C."/>
            <person name="Castanera R."/>
            <person name="Culley D."/>
            <person name="Daum C."/>
            <person name="Ezra D."/>
            <person name="Gonzalez J."/>
            <person name="Henrissat B."/>
            <person name="Kuo A."/>
            <person name="Liang C."/>
            <person name="Lipzen A."/>
            <person name="Lutzoni F."/>
            <person name="Magnuson J."/>
            <person name="Mondo S."/>
            <person name="Nolan M."/>
            <person name="Ohm R."/>
            <person name="Pangilinan J."/>
            <person name="Park H.-J."/>
            <person name="Ramirez L."/>
            <person name="Alfaro M."/>
            <person name="Sun H."/>
            <person name="Tritt A."/>
            <person name="Yoshinaga Y."/>
            <person name="Zwiers L.-H."/>
            <person name="Turgeon B."/>
            <person name="Goodwin S."/>
            <person name="Spatafora J."/>
            <person name="Crous P."/>
            <person name="Grigoriev I."/>
        </authorList>
    </citation>
    <scope>NUCLEOTIDE SEQUENCE</scope>
    <source>
        <strain evidence="2">CBS 122368</strain>
    </source>
</reference>
<protein>
    <submittedName>
        <fullName evidence="2">Uncharacterized protein</fullName>
    </submittedName>
</protein>
<feature type="compositionally biased region" description="Pro residues" evidence="1">
    <location>
        <begin position="72"/>
        <end position="82"/>
    </location>
</feature>
<sequence length="150" mass="16374">MAYAPRPNACFKHPLPVPQKSPNRNPIHVAEIPNPFLRVSPSLSGYLRHASQRLAHHPDTAPHVTSNQAFPPLHPPTNPRPAPTANRPRRALPQRASSCTPLMPQPRSSGTAGIRFQAKTRDTDIVARCQAVACLDNATRALQCAGWASY</sequence>
<name>A0A6A6IR70_9PLEO</name>
<gene>
    <name evidence="2" type="ORF">BU26DRAFT_503035</name>
</gene>
<proteinExistence type="predicted"/>
<keyword evidence="3" id="KW-1185">Reference proteome</keyword>
<evidence type="ECO:0000256" key="1">
    <source>
        <dbReference type="SAM" id="MobiDB-lite"/>
    </source>
</evidence>
<evidence type="ECO:0000313" key="3">
    <source>
        <dbReference type="Proteomes" id="UP000800094"/>
    </source>
</evidence>
<feature type="region of interest" description="Disordered" evidence="1">
    <location>
        <begin position="50"/>
        <end position="111"/>
    </location>
</feature>
<dbReference type="EMBL" id="ML987192">
    <property type="protein sequence ID" value="KAF2252578.1"/>
    <property type="molecule type" value="Genomic_DNA"/>
</dbReference>
<accession>A0A6A6IR70</accession>
<dbReference type="Proteomes" id="UP000800094">
    <property type="component" value="Unassembled WGS sequence"/>
</dbReference>
<evidence type="ECO:0000313" key="2">
    <source>
        <dbReference type="EMBL" id="KAF2252578.1"/>
    </source>
</evidence>
<dbReference type="RefSeq" id="XP_033687582.1">
    <property type="nucleotide sequence ID" value="XM_033826674.1"/>
</dbReference>
<dbReference type="AlphaFoldDB" id="A0A6A6IR70"/>